<evidence type="ECO:0000313" key="2">
    <source>
        <dbReference type="EMBL" id="APZ82572.1"/>
    </source>
</evidence>
<reference evidence="2" key="1">
    <citation type="journal article" date="2017" name="Viruses">
        <title>Characterization of Bacillus subtilis Viruses vB_BsuM-Goe2 and vB_BsuM-Goe3.</title>
        <authorList>
            <person name="Willms I.M."/>
            <person name="Hoppert M."/>
            <person name="Hertel R."/>
        </authorList>
    </citation>
    <scope>NUCLEOTIDE SEQUENCE [LARGE SCALE GENOMIC DNA]</scope>
</reference>
<gene>
    <name evidence="2" type="ORF">Goe3_c11100</name>
</gene>
<dbReference type="Proteomes" id="UP000221795">
    <property type="component" value="Segment"/>
</dbReference>
<dbReference type="EMBL" id="KY368640">
    <property type="protein sequence ID" value="APZ82572.1"/>
    <property type="molecule type" value="Genomic_DNA"/>
</dbReference>
<keyword evidence="3" id="KW-1185">Reference proteome</keyword>
<name>A0A217ER59_BPGO3</name>
<organism evidence="2 3">
    <name type="scientific">Bacillus phage vB_BsuM-Goe3</name>
    <dbReference type="NCBI Taxonomy" id="1933063"/>
    <lineage>
        <taxon>Viruses</taxon>
        <taxon>Duplodnaviria</taxon>
        <taxon>Heunggongvirae</taxon>
        <taxon>Uroviricota</taxon>
        <taxon>Caudoviricetes</taxon>
        <taxon>Herelleviridae</taxon>
        <taxon>Bastillevirinae</taxon>
        <taxon>Grisebachstrassevirus</taxon>
        <taxon>Grisebachstrassevirus goe3</taxon>
    </lineage>
</organism>
<evidence type="ECO:0000313" key="3">
    <source>
        <dbReference type="Proteomes" id="UP000221795"/>
    </source>
</evidence>
<proteinExistence type="predicted"/>
<sequence length="117" mass="13351">MKEAEEKIKIFQYLYKLHSCTTTEEKEEFIAKEGGALVSLQDASHAIMTQALEVVEYTEWAIAQAQLLQEKRLLAIIKALPKNVREDVIKALEEDDDDLLDENLNEDEKGDNNNVTN</sequence>
<feature type="compositionally biased region" description="Acidic residues" evidence="1">
    <location>
        <begin position="96"/>
        <end position="105"/>
    </location>
</feature>
<accession>A0A217ER59</accession>
<feature type="region of interest" description="Disordered" evidence="1">
    <location>
        <begin position="96"/>
        <end position="117"/>
    </location>
</feature>
<organismHost>
    <name type="scientific">Bacillus subtilis</name>
    <dbReference type="NCBI Taxonomy" id="1423"/>
</organismHost>
<protein>
    <submittedName>
        <fullName evidence="2">Uncharacterized protein</fullName>
    </submittedName>
</protein>
<evidence type="ECO:0000256" key="1">
    <source>
        <dbReference type="SAM" id="MobiDB-lite"/>
    </source>
</evidence>